<dbReference type="PROSITE" id="PS50222">
    <property type="entry name" value="EF_HAND_2"/>
    <property type="match status" value="4"/>
</dbReference>
<feature type="region of interest" description="Disordered" evidence="5">
    <location>
        <begin position="20"/>
        <end position="42"/>
    </location>
</feature>
<evidence type="ECO:0000256" key="1">
    <source>
        <dbReference type="ARBA" id="ARBA00003291"/>
    </source>
</evidence>
<dbReference type="GO" id="GO:0005737">
    <property type="term" value="C:cytoplasm"/>
    <property type="evidence" value="ECO:0007669"/>
    <property type="project" value="UniProtKB-ARBA"/>
</dbReference>
<dbReference type="EMBL" id="CM017322">
    <property type="protein sequence ID" value="KAE8007962.1"/>
    <property type="molecule type" value="Genomic_DNA"/>
</dbReference>
<feature type="domain" description="EF-hand" evidence="6">
    <location>
        <begin position="150"/>
        <end position="185"/>
    </location>
</feature>
<reference evidence="7 8" key="1">
    <citation type="submission" date="2019-06" db="EMBL/GenBank/DDBJ databases">
        <title>A chromosomal-level reference genome of Carpinus fangiana (Coryloideae, Betulaceae).</title>
        <authorList>
            <person name="Yang X."/>
            <person name="Wang Z."/>
            <person name="Zhang L."/>
            <person name="Hao G."/>
            <person name="Liu J."/>
            <person name="Yang Y."/>
        </authorList>
    </citation>
    <scope>NUCLEOTIDE SEQUENCE [LARGE SCALE GENOMIC DNA]</scope>
    <source>
        <strain evidence="7">Cfa_2016G</strain>
        <tissue evidence="7">Leaf</tissue>
    </source>
</reference>
<feature type="domain" description="EF-hand" evidence="6">
    <location>
        <begin position="79"/>
        <end position="113"/>
    </location>
</feature>
<accession>A0A5N6QPV3</accession>
<evidence type="ECO:0000256" key="5">
    <source>
        <dbReference type="SAM" id="MobiDB-lite"/>
    </source>
</evidence>
<dbReference type="Pfam" id="PF13499">
    <property type="entry name" value="EF-hand_7"/>
    <property type="match status" value="2"/>
</dbReference>
<dbReference type="AlphaFoldDB" id="A0A5N6QPV3"/>
<comment type="function">
    <text evidence="1">Potential calcium sensor.</text>
</comment>
<dbReference type="SUPFAM" id="SSF47473">
    <property type="entry name" value="EF-hand"/>
    <property type="match status" value="1"/>
</dbReference>
<dbReference type="PROSITE" id="PS00018">
    <property type="entry name" value="EF_HAND_1"/>
    <property type="match status" value="2"/>
</dbReference>
<dbReference type="OrthoDB" id="26525at2759"/>
<evidence type="ECO:0000259" key="6">
    <source>
        <dbReference type="PROSITE" id="PS50222"/>
    </source>
</evidence>
<dbReference type="Gene3D" id="1.10.238.10">
    <property type="entry name" value="EF-hand"/>
    <property type="match status" value="2"/>
</dbReference>
<dbReference type="SMART" id="SM00054">
    <property type="entry name" value="EFh"/>
    <property type="match status" value="4"/>
</dbReference>
<sequence length="186" mass="21325">MSNMCFLEFQYHISKRRNISRKPSRQFSSRDRQSSGLEPAFQPDENEMKQVFDMIDKDKDGKISQEEYKAMLKVLGKDDLMQAVPKIFKAVDLKRDGFIDFKEFMEYHKKGGGVKLMDLLAAFRVFDLNGDGKICAKDVQGVLRGLGEGCSQEDCQRMVRAVDIDGDGVVKMNDFMNMMTRGMKHV</sequence>
<dbReference type="InterPro" id="IPR002048">
    <property type="entry name" value="EF_hand_dom"/>
</dbReference>
<dbReference type="FunFam" id="1.10.238.10:FF:000089">
    <property type="entry name" value="calmodulin-like protein 3"/>
    <property type="match status" value="1"/>
</dbReference>
<keyword evidence="8" id="KW-1185">Reference proteome</keyword>
<dbReference type="GO" id="GO:0005509">
    <property type="term" value="F:calcium ion binding"/>
    <property type="evidence" value="ECO:0007669"/>
    <property type="project" value="InterPro"/>
</dbReference>
<dbReference type="InterPro" id="IPR011992">
    <property type="entry name" value="EF-hand-dom_pair"/>
</dbReference>
<feature type="domain" description="EF-hand" evidence="6">
    <location>
        <begin position="114"/>
        <end position="149"/>
    </location>
</feature>
<gene>
    <name evidence="7" type="ORF">FH972_004516</name>
</gene>
<name>A0A5N6QPV3_9ROSI</name>
<dbReference type="PANTHER" id="PTHR10891">
    <property type="entry name" value="EF-HAND CALCIUM-BINDING DOMAIN CONTAINING PROTEIN"/>
    <property type="match status" value="1"/>
</dbReference>
<dbReference type="Proteomes" id="UP000327013">
    <property type="component" value="Chromosome 2"/>
</dbReference>
<dbReference type="InterPro" id="IPR039647">
    <property type="entry name" value="EF_hand_pair_protein_CML-like"/>
</dbReference>
<proteinExistence type="predicted"/>
<keyword evidence="3" id="KW-0677">Repeat</keyword>
<feature type="domain" description="EF-hand" evidence="6">
    <location>
        <begin position="43"/>
        <end position="78"/>
    </location>
</feature>
<evidence type="ECO:0000313" key="8">
    <source>
        <dbReference type="Proteomes" id="UP000327013"/>
    </source>
</evidence>
<organism evidence="7 8">
    <name type="scientific">Carpinus fangiana</name>
    <dbReference type="NCBI Taxonomy" id="176857"/>
    <lineage>
        <taxon>Eukaryota</taxon>
        <taxon>Viridiplantae</taxon>
        <taxon>Streptophyta</taxon>
        <taxon>Embryophyta</taxon>
        <taxon>Tracheophyta</taxon>
        <taxon>Spermatophyta</taxon>
        <taxon>Magnoliopsida</taxon>
        <taxon>eudicotyledons</taxon>
        <taxon>Gunneridae</taxon>
        <taxon>Pentapetalae</taxon>
        <taxon>rosids</taxon>
        <taxon>fabids</taxon>
        <taxon>Fagales</taxon>
        <taxon>Betulaceae</taxon>
        <taxon>Carpinus</taxon>
    </lineage>
</organism>
<dbReference type="InterPro" id="IPR018247">
    <property type="entry name" value="EF_Hand_1_Ca_BS"/>
</dbReference>
<keyword evidence="2" id="KW-0479">Metal-binding</keyword>
<evidence type="ECO:0000313" key="7">
    <source>
        <dbReference type="EMBL" id="KAE8007962.1"/>
    </source>
</evidence>
<evidence type="ECO:0000256" key="3">
    <source>
        <dbReference type="ARBA" id="ARBA00022737"/>
    </source>
</evidence>
<evidence type="ECO:0000256" key="2">
    <source>
        <dbReference type="ARBA" id="ARBA00022723"/>
    </source>
</evidence>
<protein>
    <recommendedName>
        <fullName evidence="6">EF-hand domain-containing protein</fullName>
    </recommendedName>
</protein>
<keyword evidence="4" id="KW-0106">Calcium</keyword>
<evidence type="ECO:0000256" key="4">
    <source>
        <dbReference type="ARBA" id="ARBA00022837"/>
    </source>
</evidence>